<dbReference type="AlphaFoldDB" id="A0A9P5AK22"/>
<evidence type="ECO:0000313" key="2">
    <source>
        <dbReference type="EMBL" id="KAF4340190.1"/>
    </source>
</evidence>
<proteinExistence type="predicted"/>
<sequence length="382" mass="42931">MSGDEAREVREESSNGAQHVNNPQQGHVPSDDVHRNDTQLGEPQPDNTAELGNPQQDDDMKDNRDQQGDVQQDTQQSDTPHETAPIHESDTRDDDETQFDDTKGRRYSPDHDSQNDDTTQDKGTGDDKNPQRGDITEYGGHQQPQTPGKQHTQHQYTPQHQFTPQYQYTPRHQYTQQQLPLNTSRTAYASIPATPRRNIGRTAYANTPATTNIPTSVVFGPPIMLSSIEYENRDKYESHDMRVWTLAKNRRNIFSKVPGFIDTWAGVVDNHQSLLECYDKRPASKTDRKTEWRRKNILAKVPGFANTYAGIIDNSQSLVDAYYSMPGAKVNIIMSATPDDVQASVATLNWGILGPPPPPPGPRLSTPPPFDDTYQTVPIFNP</sequence>
<feature type="compositionally biased region" description="Basic and acidic residues" evidence="1">
    <location>
        <begin position="100"/>
        <end position="135"/>
    </location>
</feature>
<gene>
    <name evidence="2" type="ORF">FBEOM_5887</name>
</gene>
<name>A0A9P5AK22_9HYPO</name>
<feature type="region of interest" description="Disordered" evidence="1">
    <location>
        <begin position="1"/>
        <end position="158"/>
    </location>
</feature>
<feature type="compositionally biased region" description="Basic and acidic residues" evidence="1">
    <location>
        <begin position="1"/>
        <end position="13"/>
    </location>
</feature>
<keyword evidence="3" id="KW-1185">Reference proteome</keyword>
<protein>
    <submittedName>
        <fullName evidence="2">Uncharacterized protein</fullName>
    </submittedName>
</protein>
<evidence type="ECO:0000256" key="1">
    <source>
        <dbReference type="SAM" id="MobiDB-lite"/>
    </source>
</evidence>
<organism evidence="2 3">
    <name type="scientific">Fusarium beomiforme</name>
    <dbReference type="NCBI Taxonomy" id="44412"/>
    <lineage>
        <taxon>Eukaryota</taxon>
        <taxon>Fungi</taxon>
        <taxon>Dikarya</taxon>
        <taxon>Ascomycota</taxon>
        <taxon>Pezizomycotina</taxon>
        <taxon>Sordariomycetes</taxon>
        <taxon>Hypocreomycetidae</taxon>
        <taxon>Hypocreales</taxon>
        <taxon>Nectriaceae</taxon>
        <taxon>Fusarium</taxon>
        <taxon>Fusarium burgessii species complex</taxon>
    </lineage>
</organism>
<feature type="compositionally biased region" description="Polar residues" evidence="1">
    <location>
        <begin position="38"/>
        <end position="47"/>
    </location>
</feature>
<comment type="caution">
    <text evidence="2">The sequence shown here is derived from an EMBL/GenBank/DDBJ whole genome shotgun (WGS) entry which is preliminary data.</text>
</comment>
<accession>A0A9P5AK22</accession>
<feature type="compositionally biased region" description="Basic and acidic residues" evidence="1">
    <location>
        <begin position="79"/>
        <end position="90"/>
    </location>
</feature>
<dbReference type="Proteomes" id="UP000730481">
    <property type="component" value="Unassembled WGS sequence"/>
</dbReference>
<feature type="compositionally biased region" description="Polar residues" evidence="1">
    <location>
        <begin position="14"/>
        <end position="27"/>
    </location>
</feature>
<reference evidence="2" key="2">
    <citation type="submission" date="2020-02" db="EMBL/GenBank/DDBJ databases">
        <title>Identification and distribution of gene clusters putatively required for synthesis of sphingolipid metabolism inhibitors in phylogenetically diverse species of the filamentous fungus Fusarium.</title>
        <authorList>
            <person name="Kim H.-S."/>
            <person name="Busman M."/>
            <person name="Brown D.W."/>
            <person name="Divon H."/>
            <person name="Uhlig S."/>
            <person name="Proctor R.H."/>
        </authorList>
    </citation>
    <scope>NUCLEOTIDE SEQUENCE</scope>
    <source>
        <strain evidence="2">NRRL 25174</strain>
    </source>
</reference>
<evidence type="ECO:0000313" key="3">
    <source>
        <dbReference type="Proteomes" id="UP000730481"/>
    </source>
</evidence>
<reference evidence="2" key="1">
    <citation type="journal article" date="2017" name="Mycologia">
        <title>Fusarium algeriense, sp. nov., a novel toxigenic crown rot pathogen of durum wheat from Algeria is nested in the Fusarium burgessii species complex.</title>
        <authorList>
            <person name="Laraba I."/>
            <person name="Keddad A."/>
            <person name="Boureghda H."/>
            <person name="Abdallah N."/>
            <person name="Vaughan M.M."/>
            <person name="Proctor R.H."/>
            <person name="Busman M."/>
            <person name="O'Donnell K."/>
        </authorList>
    </citation>
    <scope>NUCLEOTIDE SEQUENCE</scope>
    <source>
        <strain evidence="2">NRRL 25174</strain>
    </source>
</reference>
<dbReference type="EMBL" id="PVQB02000246">
    <property type="protein sequence ID" value="KAF4340190.1"/>
    <property type="molecule type" value="Genomic_DNA"/>
</dbReference>
<feature type="compositionally biased region" description="Low complexity" evidence="1">
    <location>
        <begin position="68"/>
        <end position="78"/>
    </location>
</feature>